<reference evidence="1 2" key="1">
    <citation type="submission" date="2016-11" db="EMBL/GenBank/DDBJ databases">
        <title>The macronuclear genome of Stentor coeruleus: a giant cell with tiny introns.</title>
        <authorList>
            <person name="Slabodnick M."/>
            <person name="Ruby J.G."/>
            <person name="Reiff S.B."/>
            <person name="Swart E.C."/>
            <person name="Gosai S."/>
            <person name="Prabakaran S."/>
            <person name="Witkowska E."/>
            <person name="Larue G.E."/>
            <person name="Fisher S."/>
            <person name="Freeman R.M."/>
            <person name="Gunawardena J."/>
            <person name="Chu W."/>
            <person name="Stover N.A."/>
            <person name="Gregory B.D."/>
            <person name="Nowacki M."/>
            <person name="Derisi J."/>
            <person name="Roy S.W."/>
            <person name="Marshall W.F."/>
            <person name="Sood P."/>
        </authorList>
    </citation>
    <scope>NUCLEOTIDE SEQUENCE [LARGE SCALE GENOMIC DNA]</scope>
    <source>
        <strain evidence="1">WM001</strain>
    </source>
</reference>
<evidence type="ECO:0000313" key="1">
    <source>
        <dbReference type="EMBL" id="OMJ87762.1"/>
    </source>
</evidence>
<gene>
    <name evidence="1" type="ORF">SteCoe_10509</name>
</gene>
<keyword evidence="2" id="KW-1185">Reference proteome</keyword>
<proteinExistence type="predicted"/>
<comment type="caution">
    <text evidence="1">The sequence shown here is derived from an EMBL/GenBank/DDBJ whole genome shotgun (WGS) entry which is preliminary data.</text>
</comment>
<sequence>MSLKPNPLNSRTQKFKIQVHKEFSKESFVNSFASENEDKNCTLSPKSIIKRSQTRKFTLTNALAKIHDLQIQAAMLDIKVSSQTQTLNAMSDDQHLVSSIEHKIQKVLIQNTKPSSIQRNCLVF</sequence>
<accession>A0A1R2CFG2</accession>
<organism evidence="1 2">
    <name type="scientific">Stentor coeruleus</name>
    <dbReference type="NCBI Taxonomy" id="5963"/>
    <lineage>
        <taxon>Eukaryota</taxon>
        <taxon>Sar</taxon>
        <taxon>Alveolata</taxon>
        <taxon>Ciliophora</taxon>
        <taxon>Postciliodesmatophora</taxon>
        <taxon>Heterotrichea</taxon>
        <taxon>Heterotrichida</taxon>
        <taxon>Stentoridae</taxon>
        <taxon>Stentor</taxon>
    </lineage>
</organism>
<name>A0A1R2CFG2_9CILI</name>
<evidence type="ECO:0000313" key="2">
    <source>
        <dbReference type="Proteomes" id="UP000187209"/>
    </source>
</evidence>
<dbReference type="Proteomes" id="UP000187209">
    <property type="component" value="Unassembled WGS sequence"/>
</dbReference>
<dbReference type="EMBL" id="MPUH01000169">
    <property type="protein sequence ID" value="OMJ87762.1"/>
    <property type="molecule type" value="Genomic_DNA"/>
</dbReference>
<protein>
    <submittedName>
        <fullName evidence="1">Uncharacterized protein</fullName>
    </submittedName>
</protein>
<dbReference type="AlphaFoldDB" id="A0A1R2CFG2"/>